<name>A0ABY4DVT8_9NEIS</name>
<dbReference type="EMBL" id="CP091508">
    <property type="protein sequence ID" value="UOO83148.1"/>
    <property type="molecule type" value="Genomic_DNA"/>
</dbReference>
<keyword evidence="1" id="KW-0812">Transmembrane</keyword>
<dbReference type="Proteomes" id="UP000829817">
    <property type="component" value="Chromosome"/>
</dbReference>
<keyword evidence="1" id="KW-0472">Membrane</keyword>
<sequence length="106" mass="11762">MDKQTAQKVLSHPKFQKMAAQKAVLGWLFSAVIFTVYVAFILFIGISPQVFATPVAPGSVTTWGIYVGLFVIVFSVVLTGVYVYIANGKFEQATREVVREVMEIEK</sequence>
<evidence type="ECO:0000313" key="3">
    <source>
        <dbReference type="Proteomes" id="UP000829817"/>
    </source>
</evidence>
<feature type="transmembrane region" description="Helical" evidence="1">
    <location>
        <begin position="24"/>
        <end position="51"/>
    </location>
</feature>
<dbReference type="PANTHER" id="PTHR38598">
    <property type="entry name" value="INNER MEMBRANE PROTEIN YJCH"/>
    <property type="match status" value="1"/>
</dbReference>
<evidence type="ECO:0000313" key="2">
    <source>
        <dbReference type="EMBL" id="UOO83148.1"/>
    </source>
</evidence>
<keyword evidence="3" id="KW-1185">Reference proteome</keyword>
<dbReference type="Pfam" id="PF04341">
    <property type="entry name" value="DUF485"/>
    <property type="match status" value="1"/>
</dbReference>
<dbReference type="PANTHER" id="PTHR38598:SF1">
    <property type="entry name" value="INNER MEMBRANE PROTEIN YJCH"/>
    <property type="match status" value="1"/>
</dbReference>
<dbReference type="InterPro" id="IPR007436">
    <property type="entry name" value="DUF485"/>
</dbReference>
<reference evidence="2 3" key="1">
    <citation type="journal article" date="2022" name="Res Sq">
        <title>Evolution of multicellular longitudinally dividing oral cavity symbionts (Neisseriaceae).</title>
        <authorList>
            <person name="Nyongesa S."/>
            <person name="Weber P."/>
            <person name="Bernet E."/>
            <person name="Pullido F."/>
            <person name="Nieckarz M."/>
            <person name="Delaby M."/>
            <person name="Nieves C."/>
            <person name="Viehboeck T."/>
            <person name="Krause N."/>
            <person name="Rivera-Millot A."/>
            <person name="Nakamura A."/>
            <person name="Vischer N."/>
            <person name="VanNieuwenhze M."/>
            <person name="Brun Y."/>
            <person name="Cava F."/>
            <person name="Bulgheresi S."/>
            <person name="Veyrier F."/>
        </authorList>
    </citation>
    <scope>NUCLEOTIDE SEQUENCE [LARGE SCALE GENOMIC DNA]</scope>
    <source>
        <strain evidence="2 3">CCUG 63373m</strain>
    </source>
</reference>
<organism evidence="2 3">
    <name type="scientific">Uruburuella testudinis</name>
    <dbReference type="NCBI Taxonomy" id="1282863"/>
    <lineage>
        <taxon>Bacteria</taxon>
        <taxon>Pseudomonadati</taxon>
        <taxon>Pseudomonadota</taxon>
        <taxon>Betaproteobacteria</taxon>
        <taxon>Neisseriales</taxon>
        <taxon>Neisseriaceae</taxon>
        <taxon>Uruburuella</taxon>
    </lineage>
</organism>
<dbReference type="InterPro" id="IPR052959">
    <property type="entry name" value="Inner_membrane_assoc"/>
</dbReference>
<evidence type="ECO:0000256" key="1">
    <source>
        <dbReference type="SAM" id="Phobius"/>
    </source>
</evidence>
<protein>
    <submittedName>
        <fullName evidence="2">DUF485 domain-containing protein</fullName>
    </submittedName>
</protein>
<keyword evidence="1" id="KW-1133">Transmembrane helix</keyword>
<dbReference type="RefSeq" id="WP_244787542.1">
    <property type="nucleotide sequence ID" value="NZ_CP091508.1"/>
</dbReference>
<gene>
    <name evidence="2" type="ORF">LVJ83_06740</name>
</gene>
<accession>A0ABY4DVT8</accession>
<proteinExistence type="predicted"/>
<feature type="transmembrane region" description="Helical" evidence="1">
    <location>
        <begin position="63"/>
        <end position="85"/>
    </location>
</feature>